<name>A0AAN7KID2_9MYRT</name>
<proteinExistence type="predicted"/>
<dbReference type="InterPro" id="IPR021434">
    <property type="entry name" value="DUF3082"/>
</dbReference>
<accession>A0AAN7KID2</accession>
<dbReference type="Proteomes" id="UP001345219">
    <property type="component" value="Chromosome 3"/>
</dbReference>
<evidence type="ECO:0000256" key="1">
    <source>
        <dbReference type="SAM" id="MobiDB-lite"/>
    </source>
</evidence>
<feature type="transmembrane region" description="Helical" evidence="2">
    <location>
        <begin position="267"/>
        <end position="297"/>
    </location>
</feature>
<organism evidence="3 4">
    <name type="scientific">Trapa incisa</name>
    <dbReference type="NCBI Taxonomy" id="236973"/>
    <lineage>
        <taxon>Eukaryota</taxon>
        <taxon>Viridiplantae</taxon>
        <taxon>Streptophyta</taxon>
        <taxon>Embryophyta</taxon>
        <taxon>Tracheophyta</taxon>
        <taxon>Spermatophyta</taxon>
        <taxon>Magnoliopsida</taxon>
        <taxon>eudicotyledons</taxon>
        <taxon>Gunneridae</taxon>
        <taxon>Pentapetalae</taxon>
        <taxon>rosids</taxon>
        <taxon>malvids</taxon>
        <taxon>Myrtales</taxon>
        <taxon>Lythraceae</taxon>
        <taxon>Trapa</taxon>
    </lineage>
</organism>
<dbReference type="GO" id="GO:0009535">
    <property type="term" value="C:chloroplast thylakoid membrane"/>
    <property type="evidence" value="ECO:0007669"/>
    <property type="project" value="TreeGrafter"/>
</dbReference>
<feature type="transmembrane region" description="Helical" evidence="2">
    <location>
        <begin position="162"/>
        <end position="182"/>
    </location>
</feature>
<sequence length="345" mass="37285">MAEDNTRGPLAHVEDISWYHHPPNEDGICNFYLSPSVSQAYLSLLLNSEARKQQSHHNQMLQSFTSHCHYHLLSSNFLPFFSLRSSYPLSSSLRPPVILPSFSVSAAPRQQAAEPWLASQVEEATTAISDLTEPEMAAEDGPIELPFSGPSIFATTDDPTPLQLATSVLLTGAISIFLFRSIRRRAKRAKESKFRSSGVKKTLKEEALDNLKAMGTASIEAKASPSPVQALIGGVTAGVIAIILYKFTTTIEAALNRQTLSDNFSVAPPVIILTIVNGLCYLATFVFGINSIGLFLYSGQLALNSFAGDLPSEQKETVSKDQLSTTGDGAEVSGSSEDRASDETQ</sequence>
<dbReference type="Pfam" id="PF11282">
    <property type="entry name" value="DUF3082"/>
    <property type="match status" value="1"/>
</dbReference>
<feature type="compositionally biased region" description="Basic and acidic residues" evidence="1">
    <location>
        <begin position="336"/>
        <end position="345"/>
    </location>
</feature>
<evidence type="ECO:0008006" key="5">
    <source>
        <dbReference type="Google" id="ProtNLM"/>
    </source>
</evidence>
<dbReference type="PANTHER" id="PTHR35733">
    <property type="entry name" value="OS02G0307800 PROTEIN"/>
    <property type="match status" value="1"/>
</dbReference>
<feature type="transmembrane region" description="Helical" evidence="2">
    <location>
        <begin position="228"/>
        <end position="247"/>
    </location>
</feature>
<evidence type="ECO:0000256" key="2">
    <source>
        <dbReference type="SAM" id="Phobius"/>
    </source>
</evidence>
<reference evidence="3 4" key="1">
    <citation type="journal article" date="2023" name="Hortic Res">
        <title>Pangenome of water caltrop reveals structural variations and asymmetric subgenome divergence after allopolyploidization.</title>
        <authorList>
            <person name="Zhang X."/>
            <person name="Chen Y."/>
            <person name="Wang L."/>
            <person name="Yuan Y."/>
            <person name="Fang M."/>
            <person name="Shi L."/>
            <person name="Lu R."/>
            <person name="Comes H.P."/>
            <person name="Ma Y."/>
            <person name="Chen Y."/>
            <person name="Huang G."/>
            <person name="Zhou Y."/>
            <person name="Zheng Z."/>
            <person name="Qiu Y."/>
        </authorList>
    </citation>
    <scope>NUCLEOTIDE SEQUENCE [LARGE SCALE GENOMIC DNA]</scope>
    <source>
        <tissue evidence="3">Roots</tissue>
    </source>
</reference>
<dbReference type="PANTHER" id="PTHR35733:SF1">
    <property type="entry name" value="OS02G0307800 PROTEIN"/>
    <property type="match status" value="1"/>
</dbReference>
<gene>
    <name evidence="3" type="ORF">SAY87_002985</name>
</gene>
<evidence type="ECO:0000313" key="4">
    <source>
        <dbReference type="Proteomes" id="UP001345219"/>
    </source>
</evidence>
<keyword evidence="4" id="KW-1185">Reference proteome</keyword>
<feature type="region of interest" description="Disordered" evidence="1">
    <location>
        <begin position="314"/>
        <end position="345"/>
    </location>
</feature>
<keyword evidence="2" id="KW-0472">Membrane</keyword>
<keyword evidence="2" id="KW-1133">Transmembrane helix</keyword>
<dbReference type="AlphaFoldDB" id="A0AAN7KID2"/>
<keyword evidence="2" id="KW-0812">Transmembrane</keyword>
<evidence type="ECO:0000313" key="3">
    <source>
        <dbReference type="EMBL" id="KAK4767844.1"/>
    </source>
</evidence>
<dbReference type="EMBL" id="JAXIOK010000006">
    <property type="protein sequence ID" value="KAK4767844.1"/>
    <property type="molecule type" value="Genomic_DNA"/>
</dbReference>
<comment type="caution">
    <text evidence="3">The sequence shown here is derived from an EMBL/GenBank/DDBJ whole genome shotgun (WGS) entry which is preliminary data.</text>
</comment>
<protein>
    <recommendedName>
        <fullName evidence="5">Transmembrane protein</fullName>
    </recommendedName>
</protein>